<dbReference type="GO" id="GO:0005634">
    <property type="term" value="C:nucleus"/>
    <property type="evidence" value="ECO:0007669"/>
    <property type="project" value="UniProtKB-SubCell"/>
</dbReference>
<dbReference type="OrthoDB" id="5576026at2759"/>
<evidence type="ECO:0000256" key="2">
    <source>
        <dbReference type="ARBA" id="ARBA00022723"/>
    </source>
</evidence>
<evidence type="ECO:0000259" key="11">
    <source>
        <dbReference type="PROSITE" id="PS50157"/>
    </source>
</evidence>
<comment type="subcellular location">
    <subcellularLocation>
        <location evidence="1">Nucleus</location>
    </subcellularLocation>
</comment>
<feature type="domain" description="C2H2-type" evidence="11">
    <location>
        <begin position="385"/>
        <end position="415"/>
    </location>
</feature>
<evidence type="ECO:0000256" key="5">
    <source>
        <dbReference type="ARBA" id="ARBA00023015"/>
    </source>
</evidence>
<organism evidence="12">
    <name type="scientific">Medioppia subpectinata</name>
    <dbReference type="NCBI Taxonomy" id="1979941"/>
    <lineage>
        <taxon>Eukaryota</taxon>
        <taxon>Metazoa</taxon>
        <taxon>Ecdysozoa</taxon>
        <taxon>Arthropoda</taxon>
        <taxon>Chelicerata</taxon>
        <taxon>Arachnida</taxon>
        <taxon>Acari</taxon>
        <taxon>Acariformes</taxon>
        <taxon>Sarcoptiformes</taxon>
        <taxon>Oribatida</taxon>
        <taxon>Brachypylina</taxon>
        <taxon>Oppioidea</taxon>
        <taxon>Oppiidae</taxon>
        <taxon>Medioppia</taxon>
    </lineage>
</organism>
<evidence type="ECO:0000256" key="1">
    <source>
        <dbReference type="ARBA" id="ARBA00004123"/>
    </source>
</evidence>
<evidence type="ECO:0000256" key="10">
    <source>
        <dbReference type="SAM" id="MobiDB-lite"/>
    </source>
</evidence>
<accession>A0A7R9L569</accession>
<keyword evidence="6" id="KW-0804">Transcription</keyword>
<keyword evidence="9" id="KW-0175">Coiled coil</keyword>
<dbReference type="Proteomes" id="UP000759131">
    <property type="component" value="Unassembled WGS sequence"/>
</dbReference>
<keyword evidence="7" id="KW-0539">Nucleus</keyword>
<dbReference type="Pfam" id="PF00096">
    <property type="entry name" value="zf-C2H2"/>
    <property type="match status" value="3"/>
</dbReference>
<evidence type="ECO:0000256" key="6">
    <source>
        <dbReference type="ARBA" id="ARBA00023163"/>
    </source>
</evidence>
<evidence type="ECO:0000256" key="7">
    <source>
        <dbReference type="ARBA" id="ARBA00023242"/>
    </source>
</evidence>
<gene>
    <name evidence="12" type="ORF">OSB1V03_LOCUS15698</name>
</gene>
<evidence type="ECO:0000313" key="13">
    <source>
        <dbReference type="Proteomes" id="UP000759131"/>
    </source>
</evidence>
<protein>
    <recommendedName>
        <fullName evidence="11">C2H2-type domain-containing protein</fullName>
    </recommendedName>
</protein>
<dbReference type="EMBL" id="OC871104">
    <property type="protein sequence ID" value="CAD7635307.1"/>
    <property type="molecule type" value="Genomic_DNA"/>
</dbReference>
<dbReference type="PANTHER" id="PTHR46179">
    <property type="entry name" value="ZINC FINGER PROTEIN"/>
    <property type="match status" value="1"/>
</dbReference>
<dbReference type="InterPro" id="IPR013087">
    <property type="entry name" value="Znf_C2H2_type"/>
</dbReference>
<feature type="region of interest" description="Disordered" evidence="10">
    <location>
        <begin position="182"/>
        <end position="207"/>
    </location>
</feature>
<sequence>MDELTEERNRLVADRDRVSEDRERLSRRLAFSEKYIELMLNYRKCLITFDKHCVCDENSLNKFVLTLLEKEFDTFEDNEDNYRYEPMPSKQSIGVQTDDKESRGQEFSFMSEQINCDHMLTADDSVGHSIAHFNNDSVDRKEILLPLMTSQLNDEYLIPETRGDYEVAVPVVVTNSTPILMTRPKPANRAKNKPNAKSTQSGINDGNATDQFKCPKIGCYLSFSSQFQLNKHIMSAHPNARPYRCPYCPKAYKLWHHLKQHHNRTHANDHQRGDRLSTDDERQHFSRCRLDDGSGFRCDWPDCQQVISRFENFKGHMRTHRGDYRFPCDECDKRYVDYQRLVRHQRSAHNRSVDFECHFADCHYKTIHKYRLNMHFMKHSQQKAFKCRINGCKSSFNLKRNLNLHKDRKHGLNRVKHYPSEQNSIFMSQLPIN</sequence>
<name>A0A7R9L569_9ACAR</name>
<dbReference type="SMART" id="SM00355">
    <property type="entry name" value="ZnF_C2H2"/>
    <property type="match status" value="6"/>
</dbReference>
<evidence type="ECO:0000256" key="9">
    <source>
        <dbReference type="SAM" id="Coils"/>
    </source>
</evidence>
<evidence type="ECO:0000256" key="4">
    <source>
        <dbReference type="ARBA" id="ARBA00022833"/>
    </source>
</evidence>
<reference evidence="12" key="1">
    <citation type="submission" date="2020-11" db="EMBL/GenBank/DDBJ databases">
        <authorList>
            <person name="Tran Van P."/>
        </authorList>
    </citation>
    <scope>NUCLEOTIDE SEQUENCE</scope>
</reference>
<feature type="domain" description="C2H2-type" evidence="11">
    <location>
        <begin position="326"/>
        <end position="354"/>
    </location>
</feature>
<keyword evidence="13" id="KW-1185">Reference proteome</keyword>
<keyword evidence="3 8" id="KW-0863">Zinc-finger</keyword>
<evidence type="ECO:0000256" key="3">
    <source>
        <dbReference type="ARBA" id="ARBA00022771"/>
    </source>
</evidence>
<dbReference type="PROSITE" id="PS00028">
    <property type="entry name" value="ZINC_FINGER_C2H2_1"/>
    <property type="match status" value="5"/>
</dbReference>
<dbReference type="SUPFAM" id="SSF57667">
    <property type="entry name" value="beta-beta-alpha zinc fingers"/>
    <property type="match status" value="3"/>
</dbReference>
<feature type="domain" description="C2H2-type" evidence="11">
    <location>
        <begin position="243"/>
        <end position="271"/>
    </location>
</feature>
<keyword evidence="4" id="KW-0862">Zinc</keyword>
<feature type="compositionally biased region" description="Polar residues" evidence="10">
    <location>
        <begin position="195"/>
        <end position="207"/>
    </location>
</feature>
<dbReference type="PROSITE" id="PS50157">
    <property type="entry name" value="ZINC_FINGER_C2H2_2"/>
    <property type="match status" value="5"/>
</dbReference>
<dbReference type="Gene3D" id="3.30.160.60">
    <property type="entry name" value="Classic Zinc Finger"/>
    <property type="match status" value="3"/>
</dbReference>
<feature type="domain" description="C2H2-type" evidence="11">
    <location>
        <begin position="296"/>
        <end position="325"/>
    </location>
</feature>
<feature type="domain" description="C2H2-type" evidence="11">
    <location>
        <begin position="212"/>
        <end position="242"/>
    </location>
</feature>
<dbReference type="InterPro" id="IPR036236">
    <property type="entry name" value="Znf_C2H2_sf"/>
</dbReference>
<dbReference type="AlphaFoldDB" id="A0A7R9L569"/>
<evidence type="ECO:0000256" key="8">
    <source>
        <dbReference type="PROSITE-ProRule" id="PRU00042"/>
    </source>
</evidence>
<dbReference type="InterPro" id="IPR051061">
    <property type="entry name" value="Zinc_finger_trans_reg"/>
</dbReference>
<dbReference type="GO" id="GO:0006357">
    <property type="term" value="P:regulation of transcription by RNA polymerase II"/>
    <property type="evidence" value="ECO:0007669"/>
    <property type="project" value="TreeGrafter"/>
</dbReference>
<evidence type="ECO:0000313" key="12">
    <source>
        <dbReference type="EMBL" id="CAD7635307.1"/>
    </source>
</evidence>
<keyword evidence="5" id="KW-0805">Transcription regulation</keyword>
<dbReference type="GO" id="GO:0008270">
    <property type="term" value="F:zinc ion binding"/>
    <property type="evidence" value="ECO:0007669"/>
    <property type="project" value="UniProtKB-KW"/>
</dbReference>
<proteinExistence type="predicted"/>
<dbReference type="EMBL" id="CAJPIZ010016529">
    <property type="protein sequence ID" value="CAG2115737.1"/>
    <property type="molecule type" value="Genomic_DNA"/>
</dbReference>
<dbReference type="PANTHER" id="PTHR46179:SF13">
    <property type="entry name" value="C2H2-TYPE DOMAIN-CONTAINING PROTEIN"/>
    <property type="match status" value="1"/>
</dbReference>
<feature type="coiled-coil region" evidence="9">
    <location>
        <begin position="1"/>
        <end position="28"/>
    </location>
</feature>
<keyword evidence="2" id="KW-0479">Metal-binding</keyword>